<proteinExistence type="predicted"/>
<evidence type="ECO:0000313" key="1">
    <source>
        <dbReference type="EMBL" id="GIQ84044.1"/>
    </source>
</evidence>
<dbReference type="InterPro" id="IPR015943">
    <property type="entry name" value="WD40/YVTN_repeat-like_dom_sf"/>
</dbReference>
<protein>
    <submittedName>
        <fullName evidence="1">Uncharacterized protein</fullName>
    </submittedName>
</protein>
<evidence type="ECO:0000313" key="2">
    <source>
        <dbReference type="Proteomes" id="UP000265618"/>
    </source>
</evidence>
<dbReference type="Gene3D" id="2.130.10.10">
    <property type="entry name" value="YVTN repeat-like/Quinoprotein amine dehydrogenase"/>
    <property type="match status" value="1"/>
</dbReference>
<reference evidence="1 2" key="1">
    <citation type="journal article" date="2018" name="PLoS ONE">
        <title>The draft genome of Kipferlia bialata reveals reductive genome evolution in fornicate parasites.</title>
        <authorList>
            <person name="Tanifuji G."/>
            <person name="Takabayashi S."/>
            <person name="Kume K."/>
            <person name="Takagi M."/>
            <person name="Nakayama T."/>
            <person name="Kamikawa R."/>
            <person name="Inagaki Y."/>
            <person name="Hashimoto T."/>
        </authorList>
    </citation>
    <scope>NUCLEOTIDE SEQUENCE [LARGE SCALE GENOMIC DNA]</scope>
    <source>
        <strain evidence="1">NY0173</strain>
    </source>
</reference>
<gene>
    <name evidence="1" type="ORF">KIPB_005471</name>
</gene>
<sequence>MTIGDDGSNVQLRFSSALITHMRSVLVCLACLGCLSLCLGGSVWSANITSPETFSDAPNFGDSLGVSGDWAIIGAAREYRSETDTSIGAVFMYHDLDGVWVEHSRLAPPTPEHVEYIGQIVAIDGEWAAVGCNTLDRYGRKTGSIVGVYHLVNDEWVLQFSNEDDSAFVYSVAMGGGVLVLGYPYASRHAGEALVYRLTGSEYVLETTIVGAKRNALVAATVAVSADGSRVLTGSQYDGQVYVYDYVCDTPVGAQWVLTTTVTADCAVDMPLAIASSGLPFAVADWSSTTYHGAVQIFDSDEETGDIVCVQTIPGGGRRGELDNFGDSMAFSSDASLLAVGAPERSTLFIYARDASGMYSQVDRQTSCGTAEGNDLGSSLSFARGDTLLMSGDPSADGGTGVVAEFDVSMLMKI</sequence>
<dbReference type="PANTHER" id="PTHR36220">
    <property type="entry name" value="UNNAMED PRODUCT"/>
    <property type="match status" value="1"/>
</dbReference>
<accession>A0A9K3GHE2</accession>
<comment type="caution">
    <text evidence="1">The sequence shown here is derived from an EMBL/GenBank/DDBJ whole genome shotgun (WGS) entry which is preliminary data.</text>
</comment>
<dbReference type="EMBL" id="BDIP01001284">
    <property type="protein sequence ID" value="GIQ84044.1"/>
    <property type="molecule type" value="Genomic_DNA"/>
</dbReference>
<dbReference type="SUPFAM" id="SSF82171">
    <property type="entry name" value="DPP6 N-terminal domain-like"/>
    <property type="match status" value="1"/>
</dbReference>
<organism evidence="1 2">
    <name type="scientific">Kipferlia bialata</name>
    <dbReference type="NCBI Taxonomy" id="797122"/>
    <lineage>
        <taxon>Eukaryota</taxon>
        <taxon>Metamonada</taxon>
        <taxon>Carpediemonas-like organisms</taxon>
        <taxon>Kipferlia</taxon>
    </lineage>
</organism>
<name>A0A9K3GHE2_9EUKA</name>
<keyword evidence="2" id="KW-1185">Reference proteome</keyword>
<dbReference type="PANTHER" id="PTHR36220:SF1">
    <property type="entry name" value="GAMMA TUBULIN COMPLEX COMPONENT C-TERMINAL DOMAIN-CONTAINING PROTEIN"/>
    <property type="match status" value="1"/>
</dbReference>
<dbReference type="AlphaFoldDB" id="A0A9K3GHE2"/>
<dbReference type="Proteomes" id="UP000265618">
    <property type="component" value="Unassembled WGS sequence"/>
</dbReference>